<dbReference type="InParanoid" id="A0A1J7IUE3"/>
<dbReference type="EMBL" id="KV875096">
    <property type="protein sequence ID" value="OIW31118.1"/>
    <property type="molecule type" value="Genomic_DNA"/>
</dbReference>
<keyword evidence="3" id="KW-1185">Reference proteome</keyword>
<evidence type="ECO:0008006" key="4">
    <source>
        <dbReference type="Google" id="ProtNLM"/>
    </source>
</evidence>
<sequence length="319" mass="36310">MTTCFLIRPIQVVRSSISISNVTRFRPLGLWHAFWEIHGRLLTLRCRGTIHGPCEIPPSRPQRRRTCLSESTSQEPTDATFETHGGICPPQGHERADLDVHFLFKGRVHRWRSEVTLAEALRRDTLATRMTINQRIQLAPVIANAYLYLARVKVMCKPITLKGFRSNDLEGEQTALDQFDPLLPMPYIDFGYGQPQGVVIGGTSRPTSLNPIIDLGIIMLQIGRWLFHEYDSRISSSLAEARAWAQSSLKCLDYTFGVDFTEIVHGCIDYEQRTIPGQYEKNQETENEFLLDKVRRLQDLQSKFHSASRAGAMVPVARE</sequence>
<accession>A0A1J7IUE3</accession>
<feature type="region of interest" description="Disordered" evidence="1">
    <location>
        <begin position="60"/>
        <end position="82"/>
    </location>
</feature>
<organism evidence="2 3">
    <name type="scientific">Coniochaeta ligniaria NRRL 30616</name>
    <dbReference type="NCBI Taxonomy" id="1408157"/>
    <lineage>
        <taxon>Eukaryota</taxon>
        <taxon>Fungi</taxon>
        <taxon>Dikarya</taxon>
        <taxon>Ascomycota</taxon>
        <taxon>Pezizomycotina</taxon>
        <taxon>Sordariomycetes</taxon>
        <taxon>Sordariomycetidae</taxon>
        <taxon>Coniochaetales</taxon>
        <taxon>Coniochaetaceae</taxon>
        <taxon>Coniochaeta</taxon>
    </lineage>
</organism>
<dbReference type="Proteomes" id="UP000182658">
    <property type="component" value="Unassembled WGS sequence"/>
</dbReference>
<dbReference type="OrthoDB" id="5401864at2759"/>
<evidence type="ECO:0000256" key="1">
    <source>
        <dbReference type="SAM" id="MobiDB-lite"/>
    </source>
</evidence>
<dbReference type="AlphaFoldDB" id="A0A1J7IUE3"/>
<name>A0A1J7IUE3_9PEZI</name>
<evidence type="ECO:0000313" key="2">
    <source>
        <dbReference type="EMBL" id="OIW31118.1"/>
    </source>
</evidence>
<protein>
    <recommendedName>
        <fullName evidence="4">Prion-inhibition and propagation HeLo domain-containing protein</fullName>
    </recommendedName>
</protein>
<gene>
    <name evidence="2" type="ORF">CONLIGDRAFT_643133</name>
</gene>
<reference evidence="2 3" key="1">
    <citation type="submission" date="2016-10" db="EMBL/GenBank/DDBJ databases">
        <title>Draft genome sequence of Coniochaeta ligniaria NRRL30616, a lignocellulolytic fungus for bioabatement of inhibitors in plant biomass hydrolysates.</title>
        <authorList>
            <consortium name="DOE Joint Genome Institute"/>
            <person name="Jimenez D.J."/>
            <person name="Hector R.E."/>
            <person name="Riley R."/>
            <person name="Sun H."/>
            <person name="Grigoriev I.V."/>
            <person name="Van Elsas J.D."/>
            <person name="Nichols N.N."/>
        </authorList>
    </citation>
    <scope>NUCLEOTIDE SEQUENCE [LARGE SCALE GENOMIC DNA]</scope>
    <source>
        <strain evidence="2 3">NRRL 30616</strain>
    </source>
</reference>
<feature type="compositionally biased region" description="Polar residues" evidence="1">
    <location>
        <begin position="68"/>
        <end position="77"/>
    </location>
</feature>
<evidence type="ECO:0000313" key="3">
    <source>
        <dbReference type="Proteomes" id="UP000182658"/>
    </source>
</evidence>
<proteinExistence type="predicted"/>